<protein>
    <submittedName>
        <fullName evidence="2">Uncharacterized protein</fullName>
    </submittedName>
</protein>
<sequence length="53" mass="5757">MAGLIILLLILWIIGGIAGLLIKGLLWLFWASLVLFLVTLGVSFVKGLFSQSK</sequence>
<keyword evidence="1" id="KW-0472">Membrane</keyword>
<proteinExistence type="predicted"/>
<evidence type="ECO:0000313" key="3">
    <source>
        <dbReference type="Proteomes" id="UP000029014"/>
    </source>
</evidence>
<dbReference type="Proteomes" id="UP000029014">
    <property type="component" value="Unassembled WGS sequence"/>
</dbReference>
<organism evidence="2 3">
    <name type="scientific">Bifidobacterium minimum</name>
    <dbReference type="NCBI Taxonomy" id="1693"/>
    <lineage>
        <taxon>Bacteria</taxon>
        <taxon>Bacillati</taxon>
        <taxon>Actinomycetota</taxon>
        <taxon>Actinomycetes</taxon>
        <taxon>Bifidobacteriales</taxon>
        <taxon>Bifidobacteriaceae</taxon>
        <taxon>Bifidobacterium</taxon>
    </lineage>
</organism>
<dbReference type="RefSeq" id="WP_169460847.1">
    <property type="nucleotide sequence ID" value="NZ_JGZD01000001.1"/>
</dbReference>
<feature type="transmembrane region" description="Helical" evidence="1">
    <location>
        <begin position="28"/>
        <end position="49"/>
    </location>
</feature>
<comment type="caution">
    <text evidence="2">The sequence shown here is derived from an EMBL/GenBank/DDBJ whole genome shotgun (WGS) entry which is preliminary data.</text>
</comment>
<dbReference type="EMBL" id="JGZD01000001">
    <property type="protein sequence ID" value="KFI74197.1"/>
    <property type="molecule type" value="Genomic_DNA"/>
</dbReference>
<dbReference type="eggNOG" id="ENOG5032F0F">
    <property type="taxonomic scope" value="Bacteria"/>
</dbReference>
<reference evidence="2 3" key="1">
    <citation type="submission" date="2014-03" db="EMBL/GenBank/DDBJ databases">
        <title>Genomics of Bifidobacteria.</title>
        <authorList>
            <person name="Ventura M."/>
            <person name="Milani C."/>
            <person name="Lugli G.A."/>
        </authorList>
    </citation>
    <scope>NUCLEOTIDE SEQUENCE [LARGE SCALE GENOMIC DNA]</scope>
    <source>
        <strain evidence="2 3">LMG 11592</strain>
    </source>
</reference>
<dbReference type="STRING" id="1693.BMIN_1097"/>
<evidence type="ECO:0000256" key="1">
    <source>
        <dbReference type="SAM" id="Phobius"/>
    </source>
</evidence>
<accession>A0A087BT47</accession>
<keyword evidence="1" id="KW-0812">Transmembrane</keyword>
<name>A0A087BT47_9BIFI</name>
<gene>
    <name evidence="2" type="ORF">BMIN_1097</name>
</gene>
<evidence type="ECO:0000313" key="2">
    <source>
        <dbReference type="EMBL" id="KFI74197.1"/>
    </source>
</evidence>
<dbReference type="AlphaFoldDB" id="A0A087BT47"/>
<keyword evidence="1" id="KW-1133">Transmembrane helix</keyword>
<keyword evidence="3" id="KW-1185">Reference proteome</keyword>